<proteinExistence type="predicted"/>
<reference evidence="2 3" key="1">
    <citation type="journal article" date="2024" name="Science">
        <title>Giant polyketide synthase enzymes in the biosynthesis of giant marine polyether toxins.</title>
        <authorList>
            <person name="Fallon T.R."/>
            <person name="Shende V.V."/>
            <person name="Wierzbicki I.H."/>
            <person name="Pendleton A.L."/>
            <person name="Watervoot N.F."/>
            <person name="Auber R.P."/>
            <person name="Gonzalez D.J."/>
            <person name="Wisecaver J.H."/>
            <person name="Moore B.S."/>
        </authorList>
    </citation>
    <scope>NUCLEOTIDE SEQUENCE [LARGE SCALE GENOMIC DNA]</scope>
    <source>
        <strain evidence="2 3">12B1</strain>
    </source>
</reference>
<evidence type="ECO:0000256" key="1">
    <source>
        <dbReference type="SAM" id="MobiDB-lite"/>
    </source>
</evidence>
<name>A0AB34IM42_PRYPA</name>
<dbReference type="EMBL" id="JBGBPQ010000023">
    <property type="protein sequence ID" value="KAL1500251.1"/>
    <property type="molecule type" value="Genomic_DNA"/>
</dbReference>
<feature type="compositionally biased region" description="Low complexity" evidence="1">
    <location>
        <begin position="31"/>
        <end position="48"/>
    </location>
</feature>
<organism evidence="2 3">
    <name type="scientific">Prymnesium parvum</name>
    <name type="common">Toxic golden alga</name>
    <dbReference type="NCBI Taxonomy" id="97485"/>
    <lineage>
        <taxon>Eukaryota</taxon>
        <taxon>Haptista</taxon>
        <taxon>Haptophyta</taxon>
        <taxon>Prymnesiophyceae</taxon>
        <taxon>Prymnesiales</taxon>
        <taxon>Prymnesiaceae</taxon>
        <taxon>Prymnesium</taxon>
    </lineage>
</organism>
<evidence type="ECO:0000313" key="2">
    <source>
        <dbReference type="EMBL" id="KAL1500251.1"/>
    </source>
</evidence>
<feature type="region of interest" description="Disordered" evidence="1">
    <location>
        <begin position="12"/>
        <end position="147"/>
    </location>
</feature>
<sequence length="147" mass="15363">MFREIKRLRQLAAQAGHDVAEPGPAKRAARRSTAAGGTATATSLPAALMESGDEMRPLAAPTRRSGTRAVRSELTGRGEPSASSDGQLDGAQPHVGTLTMGTCRQPTRRQARQRQPPQHGGGEGEEPTAGRSRRSAGGGANHHRSVV</sequence>
<keyword evidence="3" id="KW-1185">Reference proteome</keyword>
<accession>A0AB34IM42</accession>
<comment type="caution">
    <text evidence="2">The sequence shown here is derived from an EMBL/GenBank/DDBJ whole genome shotgun (WGS) entry which is preliminary data.</text>
</comment>
<gene>
    <name evidence="2" type="ORF">AB1Y20_012919</name>
</gene>
<protein>
    <submittedName>
        <fullName evidence="2">Uncharacterized protein</fullName>
    </submittedName>
</protein>
<dbReference type="Proteomes" id="UP001515480">
    <property type="component" value="Unassembled WGS sequence"/>
</dbReference>
<evidence type="ECO:0000313" key="3">
    <source>
        <dbReference type="Proteomes" id="UP001515480"/>
    </source>
</evidence>
<dbReference type="AlphaFoldDB" id="A0AB34IM42"/>